<dbReference type="Proteomes" id="UP001165121">
    <property type="component" value="Unassembled WGS sequence"/>
</dbReference>
<feature type="compositionally biased region" description="Acidic residues" evidence="1">
    <location>
        <begin position="35"/>
        <end position="46"/>
    </location>
</feature>
<evidence type="ECO:0000313" key="2">
    <source>
        <dbReference type="EMBL" id="GMF38301.1"/>
    </source>
</evidence>
<protein>
    <submittedName>
        <fullName evidence="2">Unnamed protein product</fullName>
    </submittedName>
</protein>
<comment type="caution">
    <text evidence="2">The sequence shown here is derived from an EMBL/GenBank/DDBJ whole genome shotgun (WGS) entry which is preliminary data.</text>
</comment>
<reference evidence="2" key="1">
    <citation type="submission" date="2023-04" db="EMBL/GenBank/DDBJ databases">
        <title>Phytophthora fragariaefolia NBRC 109709.</title>
        <authorList>
            <person name="Ichikawa N."/>
            <person name="Sato H."/>
            <person name="Tonouchi N."/>
        </authorList>
    </citation>
    <scope>NUCLEOTIDE SEQUENCE</scope>
    <source>
        <strain evidence="2">NBRC 109709</strain>
    </source>
</reference>
<sequence length="72" mass="8406">MRQVRSGSIDETEAKQEPNKKQQQEPEKVSVEQEMLNDFEDSEEEKEIPAADDNKADENPWKRSDTIDFSSY</sequence>
<feature type="region of interest" description="Disordered" evidence="1">
    <location>
        <begin position="1"/>
        <end position="72"/>
    </location>
</feature>
<name>A0A9W6XH05_9STRA</name>
<dbReference type="EMBL" id="BSXT01001081">
    <property type="protein sequence ID" value="GMF38301.1"/>
    <property type="molecule type" value="Genomic_DNA"/>
</dbReference>
<dbReference type="AlphaFoldDB" id="A0A9W6XH05"/>
<feature type="compositionally biased region" description="Basic and acidic residues" evidence="1">
    <location>
        <begin position="12"/>
        <end position="31"/>
    </location>
</feature>
<feature type="compositionally biased region" description="Basic and acidic residues" evidence="1">
    <location>
        <begin position="47"/>
        <end position="66"/>
    </location>
</feature>
<gene>
    <name evidence="2" type="ORF">Pfra01_001099500</name>
</gene>
<proteinExistence type="predicted"/>
<keyword evidence="3" id="KW-1185">Reference proteome</keyword>
<evidence type="ECO:0000256" key="1">
    <source>
        <dbReference type="SAM" id="MobiDB-lite"/>
    </source>
</evidence>
<evidence type="ECO:0000313" key="3">
    <source>
        <dbReference type="Proteomes" id="UP001165121"/>
    </source>
</evidence>
<organism evidence="2 3">
    <name type="scientific">Phytophthora fragariaefolia</name>
    <dbReference type="NCBI Taxonomy" id="1490495"/>
    <lineage>
        <taxon>Eukaryota</taxon>
        <taxon>Sar</taxon>
        <taxon>Stramenopiles</taxon>
        <taxon>Oomycota</taxon>
        <taxon>Peronosporomycetes</taxon>
        <taxon>Peronosporales</taxon>
        <taxon>Peronosporaceae</taxon>
        <taxon>Phytophthora</taxon>
    </lineage>
</organism>
<accession>A0A9W6XH05</accession>